<dbReference type="AlphaFoldDB" id="A0A402DSG3"/>
<comment type="caution">
    <text evidence="1">The sequence shown here is derived from an EMBL/GenBank/DDBJ whole genome shotgun (WGS) entry which is preliminary data.</text>
</comment>
<evidence type="ECO:0000313" key="1">
    <source>
        <dbReference type="EMBL" id="GCE77045.1"/>
    </source>
</evidence>
<dbReference type="Proteomes" id="UP000289954">
    <property type="component" value="Unassembled WGS sequence"/>
</dbReference>
<dbReference type="EMBL" id="BIMR01000165">
    <property type="protein sequence ID" value="GCE77045.1"/>
    <property type="molecule type" value="Genomic_DNA"/>
</dbReference>
<dbReference type="InterPro" id="IPR009351">
    <property type="entry name" value="AlkZ-like"/>
</dbReference>
<proteinExistence type="predicted"/>
<protein>
    <recommendedName>
        <fullName evidence="3">Winged helix DNA-binding domain-containing protein</fullName>
    </recommendedName>
</protein>
<evidence type="ECO:0000313" key="2">
    <source>
        <dbReference type="Proteomes" id="UP000289954"/>
    </source>
</evidence>
<sequence length="335" mass="36404">MTVGREQVLAFRRRTGALDERRPAGPASLRRAAWAGLTDSVPRAALLQLHARVDATSSAALDDPGLVQVWGPRFSTYVVPVEDRAVFTVARTPADDDRRRFAADVAVRLEAFLDGREESANAAGRALGVHPNQFRYAATTGRVLIRWDGASRPLLRTTAAPDVDPAQARRELARRYLHVLGPGTADGFGDWAGLRARSAVPAFASLRDELVPVRTPVGDAWVLADDEATLRAPAGPTAAARLLPSGDAFFLLQGRDRELLVPDPGRRAELWTSRVWPGAVLVDGDVVGWWRRAEEKVTVRTWVALTAASRAAVEREATSMPLPGLRAPVVVRWDA</sequence>
<evidence type="ECO:0008006" key="3">
    <source>
        <dbReference type="Google" id="ProtNLM"/>
    </source>
</evidence>
<reference evidence="1 2" key="1">
    <citation type="submission" date="2019-01" db="EMBL/GenBank/DDBJ databases">
        <title>Draft genome sequence of Cellulomonas takizawaensis strain TKZ-21.</title>
        <authorList>
            <person name="Yamamura H."/>
            <person name="Hayashi T."/>
            <person name="Hamada M."/>
            <person name="Serisawa Y."/>
            <person name="Matsuyama K."/>
            <person name="Nakagawa Y."/>
            <person name="Otoguro M."/>
            <person name="Yanagida F."/>
            <person name="Hayakawa M."/>
        </authorList>
    </citation>
    <scope>NUCLEOTIDE SEQUENCE [LARGE SCALE GENOMIC DNA]</scope>
    <source>
        <strain evidence="1 2">NBRC12680</strain>
    </source>
</reference>
<keyword evidence="2" id="KW-1185">Reference proteome</keyword>
<gene>
    <name evidence="1" type="ORF">CBZ_21010</name>
</gene>
<accession>A0A402DSG3</accession>
<dbReference type="PANTHER" id="PTHR38479">
    <property type="entry name" value="LMO0824 PROTEIN"/>
    <property type="match status" value="1"/>
</dbReference>
<name>A0A402DSG3_9CELL</name>
<dbReference type="Pfam" id="PF06224">
    <property type="entry name" value="AlkZ-like"/>
    <property type="match status" value="1"/>
</dbReference>
<dbReference type="PANTHER" id="PTHR38479:SF2">
    <property type="entry name" value="WINGED HELIX DNA-BINDING DOMAIN-CONTAINING PROTEIN"/>
    <property type="match status" value="1"/>
</dbReference>
<organism evidence="1 2">
    <name type="scientific">Cellulomonas biazotea</name>
    <dbReference type="NCBI Taxonomy" id="1709"/>
    <lineage>
        <taxon>Bacteria</taxon>
        <taxon>Bacillati</taxon>
        <taxon>Actinomycetota</taxon>
        <taxon>Actinomycetes</taxon>
        <taxon>Micrococcales</taxon>
        <taxon>Cellulomonadaceae</taxon>
        <taxon>Cellulomonas</taxon>
    </lineage>
</organism>